<dbReference type="SUPFAM" id="SSF48726">
    <property type="entry name" value="Immunoglobulin"/>
    <property type="match status" value="2"/>
</dbReference>
<gene>
    <name evidence="3" type="ORF">H4Q32_027839</name>
</gene>
<dbReference type="InterPro" id="IPR013106">
    <property type="entry name" value="Ig_V-set"/>
</dbReference>
<dbReference type="InterPro" id="IPR013098">
    <property type="entry name" value="Ig_I-set"/>
</dbReference>
<evidence type="ECO:0000313" key="3">
    <source>
        <dbReference type="EMBL" id="KAI2644220.1"/>
    </source>
</evidence>
<dbReference type="SMART" id="SM00409">
    <property type="entry name" value="IG"/>
    <property type="match status" value="2"/>
</dbReference>
<dbReference type="InterPro" id="IPR007110">
    <property type="entry name" value="Ig-like_dom"/>
</dbReference>
<dbReference type="Pfam" id="PF07679">
    <property type="entry name" value="I-set"/>
    <property type="match status" value="1"/>
</dbReference>
<evidence type="ECO:0000259" key="2">
    <source>
        <dbReference type="PROSITE" id="PS50835"/>
    </source>
</evidence>
<keyword evidence="1" id="KW-0812">Transmembrane</keyword>
<organism evidence="3 4">
    <name type="scientific">Labeo rohita</name>
    <name type="common">Indian major carp</name>
    <name type="synonym">Cyprinus rohita</name>
    <dbReference type="NCBI Taxonomy" id="84645"/>
    <lineage>
        <taxon>Eukaryota</taxon>
        <taxon>Metazoa</taxon>
        <taxon>Chordata</taxon>
        <taxon>Craniata</taxon>
        <taxon>Vertebrata</taxon>
        <taxon>Euteleostomi</taxon>
        <taxon>Actinopterygii</taxon>
        <taxon>Neopterygii</taxon>
        <taxon>Teleostei</taxon>
        <taxon>Ostariophysi</taxon>
        <taxon>Cypriniformes</taxon>
        <taxon>Cyprinidae</taxon>
        <taxon>Labeoninae</taxon>
        <taxon>Labeonini</taxon>
        <taxon>Labeo</taxon>
    </lineage>
</organism>
<accession>A0ABQ8L1D4</accession>
<dbReference type="InterPro" id="IPR003598">
    <property type="entry name" value="Ig_sub2"/>
</dbReference>
<dbReference type="Gene3D" id="2.60.40.10">
    <property type="entry name" value="Immunoglobulins"/>
    <property type="match status" value="2"/>
</dbReference>
<keyword evidence="1" id="KW-1133">Transmembrane helix</keyword>
<dbReference type="PANTHER" id="PTHR21063">
    <property type="entry name" value="LFA-3"/>
    <property type="match status" value="1"/>
</dbReference>
<reference evidence="3 4" key="1">
    <citation type="submission" date="2022-01" db="EMBL/GenBank/DDBJ databases">
        <title>A high-quality chromosome-level genome assembly of rohu carp, Labeo rohita.</title>
        <authorList>
            <person name="Arick M.A. II"/>
            <person name="Hsu C.-Y."/>
            <person name="Magbanua Z."/>
            <person name="Pechanova O."/>
            <person name="Grover C."/>
            <person name="Miller E."/>
            <person name="Thrash A."/>
            <person name="Ezzel L."/>
            <person name="Alam S."/>
            <person name="Benzie J."/>
            <person name="Hamilton M."/>
            <person name="Karsi A."/>
            <person name="Lawrence M.L."/>
            <person name="Peterson D.G."/>
        </authorList>
    </citation>
    <scope>NUCLEOTIDE SEQUENCE [LARGE SCALE GENOMIC DNA]</scope>
    <source>
        <strain evidence="4">BAU-BD-2019</strain>
        <tissue evidence="3">Blood</tissue>
    </source>
</reference>
<dbReference type="PROSITE" id="PS50835">
    <property type="entry name" value="IG_LIKE"/>
    <property type="match status" value="2"/>
</dbReference>
<feature type="domain" description="Ig-like" evidence="2">
    <location>
        <begin position="33"/>
        <end position="154"/>
    </location>
</feature>
<proteinExistence type="predicted"/>
<dbReference type="EMBL" id="JACTAM010002595">
    <property type="protein sequence ID" value="KAI2644220.1"/>
    <property type="molecule type" value="Genomic_DNA"/>
</dbReference>
<dbReference type="Pfam" id="PF07686">
    <property type="entry name" value="V-set"/>
    <property type="match status" value="1"/>
</dbReference>
<dbReference type="Proteomes" id="UP000830375">
    <property type="component" value="Unassembled WGS sequence"/>
</dbReference>
<dbReference type="InterPro" id="IPR036179">
    <property type="entry name" value="Ig-like_dom_sf"/>
</dbReference>
<dbReference type="SMART" id="SM00408">
    <property type="entry name" value="IGc2"/>
    <property type="match status" value="2"/>
</dbReference>
<feature type="transmembrane region" description="Helical" evidence="1">
    <location>
        <begin position="266"/>
        <end position="285"/>
    </location>
</feature>
<keyword evidence="1" id="KW-0472">Membrane</keyword>
<comment type="caution">
    <text evidence="3">The sequence shown here is derived from an EMBL/GenBank/DDBJ whole genome shotgun (WGS) entry which is preliminary data.</text>
</comment>
<protein>
    <submittedName>
        <fullName evidence="3">Carcinoembryonic antigen-related cell adhesion molecule 6</fullName>
    </submittedName>
</protein>
<dbReference type="InterPro" id="IPR003599">
    <property type="entry name" value="Ig_sub"/>
</dbReference>
<evidence type="ECO:0000256" key="1">
    <source>
        <dbReference type="SAM" id="Phobius"/>
    </source>
</evidence>
<dbReference type="PANTHER" id="PTHR21063:SF4">
    <property type="entry name" value="CD48 ANTIGEN-RELATED"/>
    <property type="match status" value="1"/>
</dbReference>
<name>A0ABQ8L1D4_LABRO</name>
<dbReference type="InterPro" id="IPR013783">
    <property type="entry name" value="Ig-like_fold"/>
</dbReference>
<feature type="domain" description="Ig-like" evidence="2">
    <location>
        <begin position="157"/>
        <end position="251"/>
    </location>
</feature>
<sequence length="286" mass="31824">MSGVNDDHYVHYYIQQHNTSIAQSEIFLSNLHPFSGIETKRSECLCGVYTDKVSVSVMEGDSVTLHTKVETKHQESIKWYLSGSRIAQIDGDLSFICTDVQCSEGTERFRDRLKLDSQTGSLTITNITNTDSGEYKLKIISSSDSERIFSVSVNDAPAADLYEMKEGESVALDVGVIKHPNDVMTWYFNDTLIAEITGDQRKICTDDRRYKRFGDRLKVDHQTGSLTITNIKITDSGEYKLKINSSSSTFSITRVKRFSISITDSGLSSAAVAGVVVAALLCWLLL</sequence>
<evidence type="ECO:0000313" key="4">
    <source>
        <dbReference type="Proteomes" id="UP000830375"/>
    </source>
</evidence>
<keyword evidence="4" id="KW-1185">Reference proteome</keyword>